<comment type="similarity">
    <text evidence="1">Belongs to the ROK (NagC/XylR) family.</text>
</comment>
<dbReference type="InterPro" id="IPR049874">
    <property type="entry name" value="ROK_cs"/>
</dbReference>
<keyword evidence="4" id="KW-1185">Reference proteome</keyword>
<dbReference type="KEGG" id="bgg:CFK41_14665"/>
<dbReference type="InterPro" id="IPR000835">
    <property type="entry name" value="HTH_MarR-typ"/>
</dbReference>
<proteinExistence type="inferred from homology"/>
<evidence type="ECO:0000313" key="3">
    <source>
        <dbReference type="EMBL" id="ATG55882.1"/>
    </source>
</evidence>
<dbReference type="PANTHER" id="PTHR18964">
    <property type="entry name" value="ROK (REPRESSOR, ORF, KINASE) FAMILY"/>
    <property type="match status" value="1"/>
</dbReference>
<gene>
    <name evidence="3" type="ORF">CFK41_14665</name>
</gene>
<evidence type="ECO:0000259" key="2">
    <source>
        <dbReference type="Pfam" id="PF12802"/>
    </source>
</evidence>
<dbReference type="Proteomes" id="UP000217889">
    <property type="component" value="Chromosome"/>
</dbReference>
<dbReference type="PANTHER" id="PTHR18964:SF149">
    <property type="entry name" value="BIFUNCTIONAL UDP-N-ACETYLGLUCOSAMINE 2-EPIMERASE_N-ACETYLMANNOSAMINE KINASE"/>
    <property type="match status" value="1"/>
</dbReference>
<dbReference type="GO" id="GO:0003700">
    <property type="term" value="F:DNA-binding transcription factor activity"/>
    <property type="evidence" value="ECO:0007669"/>
    <property type="project" value="InterPro"/>
</dbReference>
<accession>A0A291H0G7</accession>
<feature type="domain" description="HTH marR-type" evidence="2">
    <location>
        <begin position="13"/>
        <end position="68"/>
    </location>
</feature>
<dbReference type="SUPFAM" id="SSF53067">
    <property type="entry name" value="Actin-like ATPase domain"/>
    <property type="match status" value="2"/>
</dbReference>
<dbReference type="InterPro" id="IPR043129">
    <property type="entry name" value="ATPase_NBD"/>
</dbReference>
<dbReference type="RefSeq" id="WP_096800342.1">
    <property type="nucleotide sequence ID" value="NZ_CP023564.1"/>
</dbReference>
<dbReference type="OrthoDB" id="4083144at2"/>
<dbReference type="InterPro" id="IPR036390">
    <property type="entry name" value="WH_DNA-bd_sf"/>
</dbReference>
<dbReference type="EMBL" id="CP023564">
    <property type="protein sequence ID" value="ATG55882.1"/>
    <property type="molecule type" value="Genomic_DNA"/>
</dbReference>
<dbReference type="Gene3D" id="1.10.10.10">
    <property type="entry name" value="Winged helix-like DNA-binding domain superfamily/Winged helix DNA-binding domain"/>
    <property type="match status" value="1"/>
</dbReference>
<dbReference type="Gene3D" id="3.30.420.40">
    <property type="match status" value="3"/>
</dbReference>
<evidence type="ECO:0000313" key="4">
    <source>
        <dbReference type="Proteomes" id="UP000217889"/>
    </source>
</evidence>
<dbReference type="Pfam" id="PF00480">
    <property type="entry name" value="ROK"/>
    <property type="match status" value="1"/>
</dbReference>
<dbReference type="PROSITE" id="PS01125">
    <property type="entry name" value="ROK"/>
    <property type="match status" value="1"/>
</dbReference>
<protein>
    <submittedName>
        <fullName evidence="3">Transcriptional regulator</fullName>
    </submittedName>
</protein>
<dbReference type="InterPro" id="IPR000600">
    <property type="entry name" value="ROK"/>
</dbReference>
<dbReference type="AlphaFoldDB" id="A0A291H0G7"/>
<evidence type="ECO:0000256" key="1">
    <source>
        <dbReference type="ARBA" id="ARBA00006479"/>
    </source>
</evidence>
<sequence length="373" mass="38831">MTDHLGVLALTRRTHEMRVLAALRSRGPSSRAQLAEATRLSRTTLSEIVADLVGRGAVVVTDTDAAQRRGSGRPAALLALDPGSAQFLGLDFGHRRVALAIADPSHEVVAQAEVSYDEGSGWDERVERAVALARRLAKEHHLHFGALQGMAAGVTGRSRTAAEPVVARLLAEAFDVDVTVDNNVRFAGLAEASERGSRSSHAIYLHLSDGVGGAVVVDGRLHQGADRVAGEFGHVVVRADGELCRCGKRGCLETVAGIEALAEADPVQLGRAADAVGTVLGAAVMILNPDLIVVGGRVPAERPEILPLIESAVHEGTAGSAGSRPEVRAAVCGPFAGARGSLIAAIHESPLLAGYDGTVFPTVQRETSRRAIG</sequence>
<dbReference type="InterPro" id="IPR036388">
    <property type="entry name" value="WH-like_DNA-bd_sf"/>
</dbReference>
<dbReference type="SUPFAM" id="SSF46785">
    <property type="entry name" value="Winged helix' DNA-binding domain"/>
    <property type="match status" value="1"/>
</dbReference>
<dbReference type="Pfam" id="PF12802">
    <property type="entry name" value="MarR_2"/>
    <property type="match status" value="1"/>
</dbReference>
<reference evidence="3 4" key="1">
    <citation type="journal article" date="2014" name="Int. J. Syst. Evol. Microbiol.">
        <title>Brachybacterium ginsengisoli sp. nov., isolated from soil of a ginseng field.</title>
        <authorList>
            <person name="Hoang V.A."/>
            <person name="Kim Y.J."/>
            <person name="Nguyen N.L."/>
            <person name="Yang D.C."/>
        </authorList>
    </citation>
    <scope>NUCLEOTIDE SEQUENCE [LARGE SCALE GENOMIC DNA]</scope>
    <source>
        <strain evidence="3 4">DCY80</strain>
    </source>
</reference>
<name>A0A291H0G7_9MICO</name>
<organism evidence="3 4">
    <name type="scientific">Brachybacterium ginsengisoli</name>
    <dbReference type="NCBI Taxonomy" id="1331682"/>
    <lineage>
        <taxon>Bacteria</taxon>
        <taxon>Bacillati</taxon>
        <taxon>Actinomycetota</taxon>
        <taxon>Actinomycetes</taxon>
        <taxon>Micrococcales</taxon>
        <taxon>Dermabacteraceae</taxon>
        <taxon>Brachybacterium</taxon>
    </lineage>
</organism>